<reference evidence="1 2" key="1">
    <citation type="submission" date="2021-05" db="EMBL/GenBank/DDBJ databases">
        <title>Complete genome of Nocardioides aquaticus KCTC 9944T isolated from meromictic and hypersaline Ekho Lake, Antarctica.</title>
        <authorList>
            <person name="Hwang K."/>
            <person name="Kim K.M."/>
            <person name="Choe H."/>
        </authorList>
    </citation>
    <scope>NUCLEOTIDE SEQUENCE [LARGE SCALE GENOMIC DNA]</scope>
    <source>
        <strain evidence="1 2">KCTC 9944</strain>
    </source>
</reference>
<dbReference type="EMBL" id="CP075371">
    <property type="protein sequence ID" value="QVT78461.1"/>
    <property type="molecule type" value="Genomic_DNA"/>
</dbReference>
<dbReference type="Proteomes" id="UP000679307">
    <property type="component" value="Chromosome"/>
</dbReference>
<evidence type="ECO:0000313" key="1">
    <source>
        <dbReference type="EMBL" id="QVT78461.1"/>
    </source>
</evidence>
<name>A0ABX8EDW4_9ACTN</name>
<sequence>MHLARLSMLTTDVSGQAYDGLRRDLAQLAAEAGRRRPRREVAVALADLILADLVLADLPADENAHGLLRHARDDLAHGRPARPPH</sequence>
<organism evidence="1 2">
    <name type="scientific">Nocardioides aquaticus</name>
    <dbReference type="NCBI Taxonomy" id="160826"/>
    <lineage>
        <taxon>Bacteria</taxon>
        <taxon>Bacillati</taxon>
        <taxon>Actinomycetota</taxon>
        <taxon>Actinomycetes</taxon>
        <taxon>Propionibacteriales</taxon>
        <taxon>Nocardioidaceae</taxon>
        <taxon>Nocardioides</taxon>
    </lineage>
</organism>
<proteinExistence type="predicted"/>
<keyword evidence="2" id="KW-1185">Reference proteome</keyword>
<evidence type="ECO:0000313" key="2">
    <source>
        <dbReference type="Proteomes" id="UP000679307"/>
    </source>
</evidence>
<gene>
    <name evidence="1" type="ORF">ENKNEFLB_00838</name>
</gene>
<protein>
    <submittedName>
        <fullName evidence="1">Uncharacterized protein</fullName>
    </submittedName>
</protein>
<accession>A0ABX8EDW4</accession>